<feature type="compositionally biased region" description="Basic and acidic residues" evidence="3">
    <location>
        <begin position="35"/>
        <end position="44"/>
    </location>
</feature>
<evidence type="ECO:0008006" key="6">
    <source>
        <dbReference type="Google" id="ProtNLM"/>
    </source>
</evidence>
<sequence length="918" mass="102195">MSLISSLDTTNVESIRASSELTTERETVRVSTLRKSLDSSEMHRSASKTPRTLPDHVQKLKSIYSTYQHDGQPLSKEAIYHAKQKYGILNTPAYHKTLGLGDTGSESADLAARLANRSKKSIDEPVGPTIEQKALNEASKITFSKIPLTLPEETPIKVNLGLKGKRDFLTRSAAQKALASDFSSNNSTVSVSKKSKSAASAAIAFGNSFDANSVNPQHPAGFKSLDLSKVLDGAERRAIKRINGRLYPEKVNFQNGLLTGKEGGVSKANKEVFKKGTLKKLERSAEEFLEAQPGDGRQGLNDRQYMYAKSAADAVKDLDPRALVDPDFAAKELQKKAYLQQISSPLVLHEAQILANRKLRDIDSNDAYLILFGNQSYNKLAVDIALKHYSANQEQKKKIYLGGGLWITPEEVNTVAKNLVSPVINEISDRANRQRNVDQDIAKRTSILDQEYENWKFMERTKELNDRQILLAVESKRQQEKLAKQAENGQTYNLLINNMGAELEEKEKALQTVKQEREHLMVELQGMLTKNVSEEEGDVRDWSESCQRDLENTNIEQAQAARLYPDDLRVSTYGYDKLLDEHDRVHGQIERLNVSINEHRSVIHNFEERIDTGRALTATREQKFGSGGHLMDATVNDPVVILAEKAKQEAELASEEAMLQQLEIDEMVNKRKIKLYEHKIRLRKEKLSSTRSGNVTEGEEGLRNDVAQDDMSYTPTTTDEKSTRVVRSASPKATVKNRFLSAYSSGRDVDSSASARSVTGVSGVLDESPETPSANKEARPADKEVRPTDKEARPGNVRQTPVVSKNEKTLRPVTETRGSTTIEQFLFGKTAGKKGPSGTESATLKSEPVISATGSETEKEFAHHNDKPRRSFSGFSQGSLENDYGNEVTDDQDESDIKIRDSNDSNSRGKESFFKEII</sequence>
<dbReference type="AlphaFoldDB" id="A0AA35NHF1"/>
<dbReference type="Proteomes" id="UP001162090">
    <property type="component" value="Chromosome 11"/>
</dbReference>
<feature type="compositionally biased region" description="Basic and acidic residues" evidence="3">
    <location>
        <begin position="856"/>
        <end position="869"/>
    </location>
</feature>
<feature type="compositionally biased region" description="Basic and acidic residues" evidence="3">
    <location>
        <begin position="895"/>
        <end position="918"/>
    </location>
</feature>
<dbReference type="Pfam" id="PF12757">
    <property type="entry name" value="Eisosome1"/>
    <property type="match status" value="1"/>
</dbReference>
<feature type="region of interest" description="Disordered" evidence="3">
    <location>
        <begin position="745"/>
        <end position="918"/>
    </location>
</feature>
<feature type="compositionally biased region" description="Basic and acidic residues" evidence="3">
    <location>
        <begin position="776"/>
        <end position="793"/>
    </location>
</feature>
<evidence type="ECO:0000256" key="2">
    <source>
        <dbReference type="SAM" id="Coils"/>
    </source>
</evidence>
<evidence type="ECO:0000313" key="4">
    <source>
        <dbReference type="EMBL" id="CAI4045275.1"/>
    </source>
</evidence>
<dbReference type="PANTHER" id="PTHR28298">
    <property type="entry name" value="EISOSOME PROTEIN 1"/>
    <property type="match status" value="1"/>
</dbReference>
<feature type="region of interest" description="Disordered" evidence="3">
    <location>
        <begin position="686"/>
        <end position="731"/>
    </location>
</feature>
<name>A0AA35NHF1_SACUV</name>
<evidence type="ECO:0000313" key="5">
    <source>
        <dbReference type="Proteomes" id="UP001162090"/>
    </source>
</evidence>
<accession>A0AA35NHF1</accession>
<feature type="region of interest" description="Disordered" evidence="3">
    <location>
        <begin position="17"/>
        <end position="52"/>
    </location>
</feature>
<evidence type="ECO:0000256" key="3">
    <source>
        <dbReference type="SAM" id="MobiDB-lite"/>
    </source>
</evidence>
<protein>
    <recommendedName>
        <fullName evidence="6">YKL050C-like protein</fullName>
    </recommendedName>
</protein>
<gene>
    <name evidence="4" type="primary">SUVC11G1660</name>
    <name evidence="4" type="ORF">SUVC_11G1660</name>
</gene>
<feature type="coiled-coil region" evidence="2">
    <location>
        <begin position="496"/>
        <end position="523"/>
    </location>
</feature>
<dbReference type="GO" id="GO:0070941">
    <property type="term" value="P:eisosome assembly"/>
    <property type="evidence" value="ECO:0007669"/>
    <property type="project" value="TreeGrafter"/>
</dbReference>
<organism evidence="4 5">
    <name type="scientific">Saccharomyces uvarum</name>
    <name type="common">Yeast</name>
    <name type="synonym">Saccharomyces bayanus var. uvarum</name>
    <dbReference type="NCBI Taxonomy" id="230603"/>
    <lineage>
        <taxon>Eukaryota</taxon>
        <taxon>Fungi</taxon>
        <taxon>Dikarya</taxon>
        <taxon>Ascomycota</taxon>
        <taxon>Saccharomycotina</taxon>
        <taxon>Saccharomycetes</taxon>
        <taxon>Saccharomycetales</taxon>
        <taxon>Saccharomycetaceae</taxon>
        <taxon>Saccharomyces</taxon>
    </lineage>
</organism>
<dbReference type="PANTHER" id="PTHR28298:SF1">
    <property type="entry name" value="EISOSOME PROTEIN 1"/>
    <property type="match status" value="1"/>
</dbReference>
<evidence type="ECO:0000256" key="1">
    <source>
        <dbReference type="ARBA" id="ARBA00008528"/>
    </source>
</evidence>
<proteinExistence type="inferred from homology"/>
<keyword evidence="2" id="KW-0175">Coiled coil</keyword>
<reference evidence="4" key="1">
    <citation type="submission" date="2022-10" db="EMBL/GenBank/DDBJ databases">
        <authorList>
            <person name="Byrne P K."/>
        </authorList>
    </citation>
    <scope>NUCLEOTIDE SEQUENCE</scope>
    <source>
        <strain evidence="4">CBS7001</strain>
    </source>
</reference>
<dbReference type="InterPro" id="IPR024527">
    <property type="entry name" value="Eisosome1"/>
</dbReference>
<comment type="similarity">
    <text evidence="1">Belongs to the EIS1 family.</text>
</comment>
<dbReference type="EMBL" id="OX365922">
    <property type="protein sequence ID" value="CAI4045275.1"/>
    <property type="molecule type" value="Genomic_DNA"/>
</dbReference>
<feature type="compositionally biased region" description="Polar residues" evidence="3">
    <location>
        <begin position="751"/>
        <end position="760"/>
    </location>
</feature>